<accession>A0A5C5RK78</accession>
<dbReference type="PANTHER" id="PTHR36166">
    <property type="entry name" value="CHROMOSOME 9, WHOLE GENOME SHOTGUN SEQUENCE"/>
    <property type="match status" value="1"/>
</dbReference>
<name>A0A5C5RK78_9ACTN</name>
<dbReference type="OrthoDB" id="191189at2"/>
<sequence length="168" mass="18415">MKWIASVVAVIVLVGALAVVLYRERTVERSIEIPASPAEVWRVLIDFDAYPQWNPFVVHAAAPDGLTVGEKLDVRISNGGSETGFRPLVLAVTPDAELRWVGRVLVPRLLDGEHFFRLEATPTGTRFTQGEHFRGVLVPLVGSAIDVTDGFDAMNTALRDRVLATIAR</sequence>
<dbReference type="CDD" id="cd07822">
    <property type="entry name" value="SRPBCC_4"/>
    <property type="match status" value="1"/>
</dbReference>
<gene>
    <name evidence="1" type="ORF">FK268_19395</name>
</gene>
<organism evidence="1 2">
    <name type="scientific">Tsukamurella sputi</name>
    <dbReference type="NCBI Taxonomy" id="2591848"/>
    <lineage>
        <taxon>Bacteria</taxon>
        <taxon>Bacillati</taxon>
        <taxon>Actinomycetota</taxon>
        <taxon>Actinomycetes</taxon>
        <taxon>Mycobacteriales</taxon>
        <taxon>Tsukamurellaceae</taxon>
        <taxon>Tsukamurella</taxon>
    </lineage>
</organism>
<evidence type="ECO:0000313" key="2">
    <source>
        <dbReference type="Proteomes" id="UP000319792"/>
    </source>
</evidence>
<dbReference type="Proteomes" id="UP000319792">
    <property type="component" value="Unassembled WGS sequence"/>
</dbReference>
<proteinExistence type="predicted"/>
<protein>
    <submittedName>
        <fullName evidence="1">SRPBCC domain-containing protein</fullName>
    </submittedName>
</protein>
<reference evidence="1 2" key="1">
    <citation type="submission" date="2019-08" db="EMBL/GenBank/DDBJ databases">
        <title>Tsukamurella conjunctivitidis sp. nov., Tsukamurella assacharolytica sp. nov. and Tsukamurella sputae sp. nov. isolated from patients with conjunctivitis, bacteraemia (lymphoma) and respiratory infection (sputum) in Hong Kong.</title>
        <authorList>
            <person name="Fok K.M.N."/>
            <person name="Fong J.Y.H."/>
        </authorList>
    </citation>
    <scope>NUCLEOTIDE SEQUENCE [LARGE SCALE GENOMIC DNA]</scope>
    <source>
        <strain evidence="1 2">HKU70</strain>
    </source>
</reference>
<comment type="caution">
    <text evidence="1">The sequence shown here is derived from an EMBL/GenBank/DDBJ whole genome shotgun (WGS) entry which is preliminary data.</text>
</comment>
<evidence type="ECO:0000313" key="1">
    <source>
        <dbReference type="EMBL" id="TWS22621.1"/>
    </source>
</evidence>
<dbReference type="PANTHER" id="PTHR36166:SF1">
    <property type="entry name" value="SRPBCC DOMAIN-CONTAINING PROTEIN"/>
    <property type="match status" value="1"/>
</dbReference>
<dbReference type="Pfam" id="PF10604">
    <property type="entry name" value="Polyketide_cyc2"/>
    <property type="match status" value="1"/>
</dbReference>
<dbReference type="InterPro" id="IPR023393">
    <property type="entry name" value="START-like_dom_sf"/>
</dbReference>
<dbReference type="AlphaFoldDB" id="A0A5C5RK78"/>
<dbReference type="InterPro" id="IPR019587">
    <property type="entry name" value="Polyketide_cyclase/dehydratase"/>
</dbReference>
<keyword evidence="2" id="KW-1185">Reference proteome</keyword>
<dbReference type="Gene3D" id="3.30.530.20">
    <property type="match status" value="1"/>
</dbReference>
<dbReference type="EMBL" id="VIGV01000008">
    <property type="protein sequence ID" value="TWS22621.1"/>
    <property type="molecule type" value="Genomic_DNA"/>
</dbReference>
<dbReference type="SUPFAM" id="SSF55961">
    <property type="entry name" value="Bet v1-like"/>
    <property type="match status" value="1"/>
</dbReference>
<dbReference type="RefSeq" id="WP_146437039.1">
    <property type="nucleotide sequence ID" value="NZ_VIGV01000008.1"/>
</dbReference>